<dbReference type="EMBL" id="JADOXO010001804">
    <property type="protein sequence ID" value="KAF9793924.1"/>
    <property type="molecule type" value="Genomic_DNA"/>
</dbReference>
<name>A0A8H7NQR7_9APHY</name>
<dbReference type="AlphaFoldDB" id="A0A8H7NQR7"/>
<protein>
    <submittedName>
        <fullName evidence="2">Uncharacterized protein</fullName>
    </submittedName>
</protein>
<feature type="compositionally biased region" description="Basic residues" evidence="1">
    <location>
        <begin position="16"/>
        <end position="31"/>
    </location>
</feature>
<feature type="region of interest" description="Disordered" evidence="1">
    <location>
        <begin position="1"/>
        <end position="31"/>
    </location>
</feature>
<sequence length="31" mass="3616">MRTSPSSPHRGCVSRPRSRLRLKGPHRRLPH</sequence>
<comment type="caution">
    <text evidence="2">The sequence shown here is derived from an EMBL/GenBank/DDBJ whole genome shotgun (WGS) entry which is preliminary data.</text>
</comment>
<proteinExistence type="predicted"/>
<evidence type="ECO:0000313" key="2">
    <source>
        <dbReference type="EMBL" id="KAF9793924.1"/>
    </source>
</evidence>
<reference evidence="2" key="1">
    <citation type="submission" date="2020-11" db="EMBL/GenBank/DDBJ databases">
        <authorList>
            <person name="Koelle M."/>
            <person name="Horta M.A.C."/>
            <person name="Nowrousian M."/>
            <person name="Ohm R.A."/>
            <person name="Benz P."/>
            <person name="Pilgard A."/>
        </authorList>
    </citation>
    <scope>NUCLEOTIDE SEQUENCE</scope>
    <source>
        <strain evidence="2">FPRL280</strain>
    </source>
</reference>
<accession>A0A8H7NQR7</accession>
<gene>
    <name evidence="2" type="ORF">IEO21_11234</name>
</gene>
<organism evidence="2 3">
    <name type="scientific">Rhodonia placenta</name>
    <dbReference type="NCBI Taxonomy" id="104341"/>
    <lineage>
        <taxon>Eukaryota</taxon>
        <taxon>Fungi</taxon>
        <taxon>Dikarya</taxon>
        <taxon>Basidiomycota</taxon>
        <taxon>Agaricomycotina</taxon>
        <taxon>Agaricomycetes</taxon>
        <taxon>Polyporales</taxon>
        <taxon>Adustoporiaceae</taxon>
        <taxon>Rhodonia</taxon>
    </lineage>
</organism>
<evidence type="ECO:0000256" key="1">
    <source>
        <dbReference type="SAM" id="MobiDB-lite"/>
    </source>
</evidence>
<dbReference type="Proteomes" id="UP000639403">
    <property type="component" value="Unassembled WGS sequence"/>
</dbReference>
<reference evidence="2" key="2">
    <citation type="journal article" name="Front. Microbiol.">
        <title>Degradative Capacity of Two Strains of Rhodonia placenta: From Phenotype to Genotype.</title>
        <authorList>
            <person name="Kolle M."/>
            <person name="Horta M.A.C."/>
            <person name="Nowrousian M."/>
            <person name="Ohm R.A."/>
            <person name="Benz J.P."/>
            <person name="Pilgard A."/>
        </authorList>
    </citation>
    <scope>NUCLEOTIDE SEQUENCE</scope>
    <source>
        <strain evidence="2">FPRL280</strain>
    </source>
</reference>
<evidence type="ECO:0000313" key="3">
    <source>
        <dbReference type="Proteomes" id="UP000639403"/>
    </source>
</evidence>